<dbReference type="Gene3D" id="2.30.29.30">
    <property type="entry name" value="Pleckstrin-homology domain (PH domain)/Phosphotyrosine-binding domain (PTB)"/>
    <property type="match status" value="1"/>
</dbReference>
<dbReference type="AlphaFoldDB" id="A0A6A7C5S8"/>
<feature type="domain" description="PP4R3 EVH1-like" evidence="5">
    <location>
        <begin position="20"/>
        <end position="123"/>
    </location>
</feature>
<name>A0A6A7C5S8_9PEZI</name>
<dbReference type="InterPro" id="IPR055236">
    <property type="entry name" value="EVH1_PP4R3"/>
</dbReference>
<evidence type="ECO:0000259" key="4">
    <source>
        <dbReference type="Pfam" id="PF04802"/>
    </source>
</evidence>
<dbReference type="Pfam" id="PF04802">
    <property type="entry name" value="PP4R3"/>
    <property type="match status" value="1"/>
</dbReference>
<proteinExistence type="predicted"/>
<dbReference type="GO" id="GO:0006974">
    <property type="term" value="P:DNA damage response"/>
    <property type="evidence" value="ECO:0007669"/>
    <property type="project" value="TreeGrafter"/>
</dbReference>
<reference evidence="6" key="1">
    <citation type="journal article" date="2020" name="Stud. Mycol.">
        <title>101 Dothideomycetes genomes: a test case for predicting lifestyles and emergence of pathogens.</title>
        <authorList>
            <person name="Haridas S."/>
            <person name="Albert R."/>
            <person name="Binder M."/>
            <person name="Bloem J."/>
            <person name="Labutti K."/>
            <person name="Salamov A."/>
            <person name="Andreopoulos B."/>
            <person name="Baker S."/>
            <person name="Barry K."/>
            <person name="Bills G."/>
            <person name="Bluhm B."/>
            <person name="Cannon C."/>
            <person name="Castanera R."/>
            <person name="Culley D."/>
            <person name="Daum C."/>
            <person name="Ezra D."/>
            <person name="Gonzalez J."/>
            <person name="Henrissat B."/>
            <person name="Kuo A."/>
            <person name="Liang C."/>
            <person name="Lipzen A."/>
            <person name="Lutzoni F."/>
            <person name="Magnuson J."/>
            <person name="Mondo S."/>
            <person name="Nolan M."/>
            <person name="Ohm R."/>
            <person name="Pangilinan J."/>
            <person name="Park H.-J."/>
            <person name="Ramirez L."/>
            <person name="Alfaro M."/>
            <person name="Sun H."/>
            <person name="Tritt A."/>
            <person name="Yoshinaga Y."/>
            <person name="Zwiers L.-H."/>
            <person name="Turgeon B."/>
            <person name="Goodwin S."/>
            <person name="Spatafora J."/>
            <person name="Crous P."/>
            <person name="Grigoriev I."/>
        </authorList>
    </citation>
    <scope>NUCLEOTIDE SEQUENCE</scope>
    <source>
        <strain evidence="6">CBS 480.64</strain>
    </source>
</reference>
<evidence type="ECO:0000313" key="7">
    <source>
        <dbReference type="Proteomes" id="UP000799421"/>
    </source>
</evidence>
<evidence type="ECO:0000313" key="6">
    <source>
        <dbReference type="EMBL" id="KAF2862399.1"/>
    </source>
</evidence>
<dbReference type="GO" id="GO:0030289">
    <property type="term" value="C:protein phosphatase 4 complex"/>
    <property type="evidence" value="ECO:0007669"/>
    <property type="project" value="TreeGrafter"/>
</dbReference>
<feature type="domain" description="Serine/threonine-protein phosphatase 4 regulatory subunit 3-like central" evidence="4">
    <location>
        <begin position="155"/>
        <end position="669"/>
    </location>
</feature>
<dbReference type="InterPro" id="IPR051137">
    <property type="entry name" value="PP4R3-like"/>
</dbReference>
<protein>
    <submittedName>
        <fullName evidence="6">DUF625-domain-containing protein</fullName>
    </submittedName>
</protein>
<organism evidence="6 7">
    <name type="scientific">Piedraia hortae CBS 480.64</name>
    <dbReference type="NCBI Taxonomy" id="1314780"/>
    <lineage>
        <taxon>Eukaryota</taxon>
        <taxon>Fungi</taxon>
        <taxon>Dikarya</taxon>
        <taxon>Ascomycota</taxon>
        <taxon>Pezizomycotina</taxon>
        <taxon>Dothideomycetes</taxon>
        <taxon>Dothideomycetidae</taxon>
        <taxon>Capnodiales</taxon>
        <taxon>Piedraiaceae</taxon>
        <taxon>Piedraia</taxon>
    </lineage>
</organism>
<feature type="compositionally biased region" description="Low complexity" evidence="3">
    <location>
        <begin position="728"/>
        <end position="740"/>
    </location>
</feature>
<dbReference type="GO" id="GO:0005654">
    <property type="term" value="C:nucleoplasm"/>
    <property type="evidence" value="ECO:0007669"/>
    <property type="project" value="TreeGrafter"/>
</dbReference>
<feature type="region of interest" description="Disordered" evidence="3">
    <location>
        <begin position="728"/>
        <end position="834"/>
    </location>
</feature>
<comment type="subcellular location">
    <subcellularLocation>
        <location evidence="1">Nucleus</location>
    </subcellularLocation>
</comment>
<dbReference type="EMBL" id="MU005966">
    <property type="protein sequence ID" value="KAF2862399.1"/>
    <property type="molecule type" value="Genomic_DNA"/>
</dbReference>
<dbReference type="PANTHER" id="PTHR23318:SF0">
    <property type="entry name" value="SERINE_THREONINE-PROTEIN PHOSPHATASE 4 REGULATORY SUBUNIT 3"/>
    <property type="match status" value="1"/>
</dbReference>
<feature type="compositionally biased region" description="Acidic residues" evidence="3">
    <location>
        <begin position="773"/>
        <end position="783"/>
    </location>
</feature>
<gene>
    <name evidence="6" type="ORF">K470DRAFT_256034</name>
</gene>
<dbReference type="InterPro" id="IPR011993">
    <property type="entry name" value="PH-like_dom_sf"/>
</dbReference>
<dbReference type="GO" id="GO:0072542">
    <property type="term" value="F:protein phosphatase activator activity"/>
    <property type="evidence" value="ECO:0007669"/>
    <property type="project" value="TreeGrafter"/>
</dbReference>
<dbReference type="InterPro" id="IPR016024">
    <property type="entry name" value="ARM-type_fold"/>
</dbReference>
<dbReference type="SUPFAM" id="SSF50729">
    <property type="entry name" value="PH domain-like"/>
    <property type="match status" value="1"/>
</dbReference>
<evidence type="ECO:0000259" key="5">
    <source>
        <dbReference type="Pfam" id="PF22972"/>
    </source>
</evidence>
<dbReference type="PANTHER" id="PTHR23318">
    <property type="entry name" value="ATP SYNTHASE GAMMA-RELATED"/>
    <property type="match status" value="1"/>
</dbReference>
<dbReference type="InterPro" id="IPR006887">
    <property type="entry name" value="P4R3-like_central_dom"/>
</dbReference>
<dbReference type="OrthoDB" id="27483at2759"/>
<evidence type="ECO:0000256" key="1">
    <source>
        <dbReference type="ARBA" id="ARBA00004123"/>
    </source>
</evidence>
<feature type="compositionally biased region" description="Basic and acidic residues" evidence="3">
    <location>
        <begin position="824"/>
        <end position="834"/>
    </location>
</feature>
<keyword evidence="7" id="KW-1185">Reference proteome</keyword>
<keyword evidence="2" id="KW-0539">Nucleus</keyword>
<evidence type="ECO:0000256" key="2">
    <source>
        <dbReference type="ARBA" id="ARBA00023242"/>
    </source>
</evidence>
<sequence length="834" mass="95177">MDAPRAMAVSQLPTPPHFDRKRVKVYELRNNDWWDRGTGFCSGTLSQAAPPHFDARIVVSSEDEPQRVLLDTVINRDEGYQKQTETLIVWQEQDGLDMALSFQEADGCAAIWDFISEMQQKLMAYLDDDGMDDNMLDPLQLPTLPEPVLGRLCDVERALQAAMGSSAHREALAKFVMSPDQMYVLRLVRLVERAEQQERLADLHQLCGIMKHLILLNNNAIIEHIVSDKAVMGVVGALEYDPDFPTHRANHRQFLADQSRFKEVVPIDDAEIRRKIHATYRLLYLKDVVLARVLDDPTFSVLNSIIFFNQVEILNYFQSNESYLTDVFAIFDSAGNESRKKEAVLFLQQCCSASKNIAAPNRAQLYQNFISHGVLNVVKFAVGHNDSAVRVAGSDVLVSLIDHDPNMIRNEMFLAIHENTKPLTDTLIDLFLVETDLGVKTQMAEAVKVLLDPAVGGIMTAAANGELPTKRGQNYMAVCQPTPQTEQYIQTFYESGAAARLFRPIKDLAQGDTNLSTFSINHLNLYAHLIDLLAFFSRAHRHMCRTFVLTSNLHPCIAKLLYCKHKFVQLAAIRHFRMCIALSDEYHNHALRSIGIFGEILGLIEGQPRNNLVTSACLELFEWLRRERHDPMPPQEEKILIRFLVESYRDRFQKIKWVPTFRGLISKWENICRNDSNNNLPDHLLPNSSFKTDSEDESFLDDEDLSFEEINKMDEGNEWRNFRLVEQAAPQTASQQPATSVQMERTPKNSDYEAENWNQSTGPSPRPLVNYPLDDEDDGDDYDQPTRKKVVQLPKRSSSKRRRDDQGDEDGQIGLLLKRRNSQSRHDRFGREDG</sequence>
<dbReference type="Proteomes" id="UP000799421">
    <property type="component" value="Unassembled WGS sequence"/>
</dbReference>
<accession>A0A6A7C5S8</accession>
<evidence type="ECO:0000256" key="3">
    <source>
        <dbReference type="SAM" id="MobiDB-lite"/>
    </source>
</evidence>
<dbReference type="Pfam" id="PF22972">
    <property type="entry name" value="EVH1_PP4R3"/>
    <property type="match status" value="1"/>
</dbReference>
<dbReference type="SUPFAM" id="SSF48371">
    <property type="entry name" value="ARM repeat"/>
    <property type="match status" value="1"/>
</dbReference>